<dbReference type="PANTHER" id="PTHR43133">
    <property type="entry name" value="RNA POLYMERASE ECF-TYPE SIGMA FACTO"/>
    <property type="match status" value="1"/>
</dbReference>
<dbReference type="AlphaFoldDB" id="A0A7K1FEX0"/>
<proteinExistence type="inferred from homology"/>
<evidence type="ECO:0000256" key="4">
    <source>
        <dbReference type="ARBA" id="ARBA00023125"/>
    </source>
</evidence>
<dbReference type="InterPro" id="IPR007627">
    <property type="entry name" value="RNA_pol_sigma70_r2"/>
</dbReference>
<dbReference type="InterPro" id="IPR013324">
    <property type="entry name" value="RNA_pol_sigma_r3/r4-like"/>
</dbReference>
<protein>
    <submittedName>
        <fullName evidence="9">Sigma-70 family RNA polymerase sigma factor</fullName>
    </submittedName>
</protein>
<keyword evidence="2" id="KW-0805">Transcription regulation</keyword>
<keyword evidence="3" id="KW-0731">Sigma factor</keyword>
<feature type="region of interest" description="Disordered" evidence="6">
    <location>
        <begin position="51"/>
        <end position="82"/>
    </location>
</feature>
<feature type="domain" description="RNA polymerase sigma-70 region 2" evidence="7">
    <location>
        <begin position="4"/>
        <end position="59"/>
    </location>
</feature>
<dbReference type="InterPro" id="IPR013249">
    <property type="entry name" value="RNA_pol_sigma70_r4_t2"/>
</dbReference>
<evidence type="ECO:0000256" key="5">
    <source>
        <dbReference type="ARBA" id="ARBA00023163"/>
    </source>
</evidence>
<accession>A0A7K1FEX0</accession>
<dbReference type="SUPFAM" id="SSF88659">
    <property type="entry name" value="Sigma3 and sigma4 domains of RNA polymerase sigma factors"/>
    <property type="match status" value="1"/>
</dbReference>
<comment type="similarity">
    <text evidence="1">Belongs to the sigma-70 factor family. ECF subfamily.</text>
</comment>
<evidence type="ECO:0000256" key="6">
    <source>
        <dbReference type="SAM" id="MobiDB-lite"/>
    </source>
</evidence>
<name>A0A7K1FEX0_9ACTN</name>
<dbReference type="PANTHER" id="PTHR43133:SF8">
    <property type="entry name" value="RNA POLYMERASE SIGMA FACTOR HI_1459-RELATED"/>
    <property type="match status" value="1"/>
</dbReference>
<evidence type="ECO:0000256" key="3">
    <source>
        <dbReference type="ARBA" id="ARBA00023082"/>
    </source>
</evidence>
<evidence type="ECO:0000256" key="2">
    <source>
        <dbReference type="ARBA" id="ARBA00023015"/>
    </source>
</evidence>
<dbReference type="Pfam" id="PF08281">
    <property type="entry name" value="Sigma70_r4_2"/>
    <property type="match status" value="1"/>
</dbReference>
<evidence type="ECO:0000259" key="7">
    <source>
        <dbReference type="Pfam" id="PF04542"/>
    </source>
</evidence>
<evidence type="ECO:0000259" key="8">
    <source>
        <dbReference type="Pfam" id="PF08281"/>
    </source>
</evidence>
<organism evidence="9 10">
    <name type="scientific">Nakamurella alba</name>
    <dbReference type="NCBI Taxonomy" id="2665158"/>
    <lineage>
        <taxon>Bacteria</taxon>
        <taxon>Bacillati</taxon>
        <taxon>Actinomycetota</taxon>
        <taxon>Actinomycetes</taxon>
        <taxon>Nakamurellales</taxon>
        <taxon>Nakamurellaceae</taxon>
        <taxon>Nakamurella</taxon>
    </lineage>
</organism>
<dbReference type="Gene3D" id="1.10.10.10">
    <property type="entry name" value="Winged helix-like DNA-binding domain superfamily/Winged helix DNA-binding domain"/>
    <property type="match status" value="1"/>
</dbReference>
<keyword evidence="5" id="KW-0804">Transcription</keyword>
<dbReference type="InterPro" id="IPR036388">
    <property type="entry name" value="WH-like_DNA-bd_sf"/>
</dbReference>
<gene>
    <name evidence="9" type="ORF">GIS00_01660</name>
</gene>
<feature type="domain" description="RNA polymerase sigma factor 70 region 4 type 2" evidence="8">
    <location>
        <begin position="80"/>
        <end position="132"/>
    </location>
</feature>
<feature type="compositionally biased region" description="Low complexity" evidence="6">
    <location>
        <begin position="66"/>
        <end position="75"/>
    </location>
</feature>
<dbReference type="GO" id="GO:0006352">
    <property type="term" value="P:DNA-templated transcription initiation"/>
    <property type="evidence" value="ECO:0007669"/>
    <property type="project" value="InterPro"/>
</dbReference>
<dbReference type="InterPro" id="IPR013325">
    <property type="entry name" value="RNA_pol_sigma_r2"/>
</dbReference>
<dbReference type="Pfam" id="PF04542">
    <property type="entry name" value="Sigma70_r2"/>
    <property type="match status" value="1"/>
</dbReference>
<comment type="caution">
    <text evidence="9">The sequence shown here is derived from an EMBL/GenBank/DDBJ whole genome shotgun (WGS) entry which is preliminary data.</text>
</comment>
<dbReference type="InterPro" id="IPR014284">
    <property type="entry name" value="RNA_pol_sigma-70_dom"/>
</dbReference>
<keyword evidence="4" id="KW-0238">DNA-binding</keyword>
<evidence type="ECO:0000256" key="1">
    <source>
        <dbReference type="ARBA" id="ARBA00010641"/>
    </source>
</evidence>
<keyword evidence="10" id="KW-1185">Reference proteome</keyword>
<dbReference type="InterPro" id="IPR039425">
    <property type="entry name" value="RNA_pol_sigma-70-like"/>
</dbReference>
<evidence type="ECO:0000313" key="10">
    <source>
        <dbReference type="Proteomes" id="UP000460221"/>
    </source>
</evidence>
<dbReference type="Gene3D" id="1.10.1740.10">
    <property type="match status" value="1"/>
</dbReference>
<dbReference type="Proteomes" id="UP000460221">
    <property type="component" value="Unassembled WGS sequence"/>
</dbReference>
<dbReference type="EMBL" id="WLYK01000001">
    <property type="protein sequence ID" value="MTD12651.1"/>
    <property type="molecule type" value="Genomic_DNA"/>
</dbReference>
<dbReference type="NCBIfam" id="TIGR02937">
    <property type="entry name" value="sigma70-ECF"/>
    <property type="match status" value="1"/>
</dbReference>
<evidence type="ECO:0000313" key="9">
    <source>
        <dbReference type="EMBL" id="MTD12651.1"/>
    </source>
</evidence>
<dbReference type="CDD" id="cd06171">
    <property type="entry name" value="Sigma70_r4"/>
    <property type="match status" value="1"/>
</dbReference>
<dbReference type="GO" id="GO:0016987">
    <property type="term" value="F:sigma factor activity"/>
    <property type="evidence" value="ECO:0007669"/>
    <property type="project" value="UniProtKB-KW"/>
</dbReference>
<reference evidence="9 10" key="1">
    <citation type="submission" date="2019-11" db="EMBL/GenBank/DDBJ databases">
        <authorList>
            <person name="Jiang L.-Q."/>
        </authorList>
    </citation>
    <scope>NUCLEOTIDE SEQUENCE [LARGE SCALE GENOMIC DNA]</scope>
    <source>
        <strain evidence="9 10">YIM 132087</strain>
    </source>
</reference>
<dbReference type="SUPFAM" id="SSF88946">
    <property type="entry name" value="Sigma2 domain of RNA polymerase sigma factors"/>
    <property type="match status" value="1"/>
</dbReference>
<sequence>MAVLARRLVPGGEWEDVLQEAVTAAWAKWTSFDPGRGSARNWLLAIVADRAHKHHRRRRPEPVADPPDSAGPDSDGSGRLDLDSAFTGLTERQLLAVTLHYFVGLPLADIAVVMACGEGTVKSTLRDARAKLRKDLGEDYR</sequence>
<dbReference type="GO" id="GO:0003677">
    <property type="term" value="F:DNA binding"/>
    <property type="evidence" value="ECO:0007669"/>
    <property type="project" value="UniProtKB-KW"/>
</dbReference>